<name>A0A8D9UHF5_9VIRU</name>
<reference evidence="1" key="1">
    <citation type="journal article" date="2021" name="Proc. Natl. Acad. Sci. U.S.A.">
        <title>A Catalog of Tens of Thousands of Viruses from Human Metagenomes Reveals Hidden Associations with Chronic Diseases.</title>
        <authorList>
            <person name="Tisza M.J."/>
            <person name="Buck C.B."/>
        </authorList>
    </citation>
    <scope>NUCLEOTIDE SEQUENCE</scope>
    <source>
        <strain evidence="1">CtOZu12</strain>
    </source>
</reference>
<organism evidence="1">
    <name type="scientific">Bacteriophage sp</name>
    <dbReference type="NCBI Taxonomy" id="38018"/>
    <lineage>
        <taxon>Viruses</taxon>
    </lineage>
</organism>
<protein>
    <submittedName>
        <fullName evidence="1">Uncharacterized protein</fullName>
    </submittedName>
</protein>
<dbReference type="EMBL" id="BK029940">
    <property type="protein sequence ID" value="DAD55647.1"/>
    <property type="molecule type" value="Genomic_DNA"/>
</dbReference>
<accession>A0A8D9UHF5</accession>
<sequence>MGGLTWRIIETIKANLQLKKFLVVYCRIQLY</sequence>
<proteinExistence type="predicted"/>
<evidence type="ECO:0000313" key="1">
    <source>
        <dbReference type="EMBL" id="DAD55647.1"/>
    </source>
</evidence>